<proteinExistence type="predicted"/>
<gene>
    <name evidence="2" type="ORF">SLS63_006046</name>
</gene>
<evidence type="ECO:0000313" key="3">
    <source>
        <dbReference type="Proteomes" id="UP001430848"/>
    </source>
</evidence>
<name>A0ABR1P8Y1_DIAER</name>
<feature type="compositionally biased region" description="Basic and acidic residues" evidence="1">
    <location>
        <begin position="1"/>
        <end position="12"/>
    </location>
</feature>
<evidence type="ECO:0000313" key="2">
    <source>
        <dbReference type="EMBL" id="KAK7729665.1"/>
    </source>
</evidence>
<organism evidence="2 3">
    <name type="scientific">Diaporthe eres</name>
    <name type="common">Phomopsis oblonga</name>
    <dbReference type="NCBI Taxonomy" id="83184"/>
    <lineage>
        <taxon>Eukaryota</taxon>
        <taxon>Fungi</taxon>
        <taxon>Dikarya</taxon>
        <taxon>Ascomycota</taxon>
        <taxon>Pezizomycotina</taxon>
        <taxon>Sordariomycetes</taxon>
        <taxon>Sordariomycetidae</taxon>
        <taxon>Diaporthales</taxon>
        <taxon>Diaporthaceae</taxon>
        <taxon>Diaporthe</taxon>
        <taxon>Diaporthe eres species complex</taxon>
    </lineage>
</organism>
<dbReference type="Proteomes" id="UP001430848">
    <property type="component" value="Unassembled WGS sequence"/>
</dbReference>
<dbReference type="Gene3D" id="3.10.129.110">
    <property type="entry name" value="Polyketide synthase dehydratase"/>
    <property type="match status" value="1"/>
</dbReference>
<feature type="region of interest" description="Disordered" evidence="1">
    <location>
        <begin position="1"/>
        <end position="46"/>
    </location>
</feature>
<dbReference type="EMBL" id="JAKNSF020000028">
    <property type="protein sequence ID" value="KAK7729665.1"/>
    <property type="molecule type" value="Genomic_DNA"/>
</dbReference>
<dbReference type="SUPFAM" id="SSF55048">
    <property type="entry name" value="Probable ACP-binding domain of malonyl-CoA ACP transacylase"/>
    <property type="match status" value="1"/>
</dbReference>
<sequence length="316" mass="34214">MGNGPKELRRAYDDEESMQRPMPPVDDQAINKMRQPSEGWQPQDAWADGDASRSLEVACINGPTDTLLSGPASDVGAVAVNLEGAGFDCFVLDPIHADIAYTLGKHLMSKLRPDKKTTAEDMKIANLVVREGLVTARHLVQGRIDTLAQMADAGVANRVSHGMAYLLFANNLVDYAEKYRGRQSVVLHDLEAYADITLSTGAACGIWTVPPFIDSVCHLAGFVMNVSDAVDTRANFCVRIIPGPANPTVYHGDVYVLQKGGGAIEGDGEIVGVMQAIKFRWYPRVLLNRFFSAAEVKNPDSAEKAIAGGVLMANRR</sequence>
<protein>
    <submittedName>
        <fullName evidence="2">Uncharacterized protein</fullName>
    </submittedName>
</protein>
<reference evidence="2 3" key="1">
    <citation type="submission" date="2024-02" db="EMBL/GenBank/DDBJ databases">
        <title>De novo assembly and annotation of 12 fungi associated with fruit tree decline syndrome in Ontario, Canada.</title>
        <authorList>
            <person name="Sulman M."/>
            <person name="Ellouze W."/>
            <person name="Ilyukhin E."/>
        </authorList>
    </citation>
    <scope>NUCLEOTIDE SEQUENCE [LARGE SCALE GENOMIC DNA]</scope>
    <source>
        <strain evidence="2 3">M169</strain>
    </source>
</reference>
<keyword evidence="3" id="KW-1185">Reference proteome</keyword>
<dbReference type="InterPro" id="IPR042104">
    <property type="entry name" value="PKS_dehydratase_sf"/>
</dbReference>
<comment type="caution">
    <text evidence="2">The sequence shown here is derived from an EMBL/GenBank/DDBJ whole genome shotgun (WGS) entry which is preliminary data.</text>
</comment>
<dbReference type="InterPro" id="IPR016036">
    <property type="entry name" value="Malonyl_transacylase_ACP-bd"/>
</dbReference>
<evidence type="ECO:0000256" key="1">
    <source>
        <dbReference type="SAM" id="MobiDB-lite"/>
    </source>
</evidence>
<accession>A0ABR1P8Y1</accession>